<dbReference type="PANTHER" id="PTHR44154:SF1">
    <property type="entry name" value="QUINONE OXIDOREDUCTASE"/>
    <property type="match status" value="1"/>
</dbReference>
<dbReference type="SMART" id="SM00829">
    <property type="entry name" value="PKS_ER"/>
    <property type="match status" value="1"/>
</dbReference>
<feature type="domain" description="Enoyl reductase (ER)" evidence="6">
    <location>
        <begin position="10"/>
        <end position="323"/>
    </location>
</feature>
<dbReference type="InterPro" id="IPR002364">
    <property type="entry name" value="Quin_OxRdtase/zeta-crystal_CS"/>
</dbReference>
<dbReference type="GO" id="GO:0005737">
    <property type="term" value="C:cytoplasm"/>
    <property type="evidence" value="ECO:0007669"/>
    <property type="project" value="UniProtKB-SubCell"/>
</dbReference>
<evidence type="ECO:0000313" key="8">
    <source>
        <dbReference type="Proteomes" id="UP000248066"/>
    </source>
</evidence>
<dbReference type="RefSeq" id="WP_110519875.1">
    <property type="nucleotide sequence ID" value="NZ_PDOF01000002.1"/>
</dbReference>
<keyword evidence="3" id="KW-0963">Cytoplasm</keyword>
<dbReference type="PROSITE" id="PS01162">
    <property type="entry name" value="QOR_ZETA_CRYSTAL"/>
    <property type="match status" value="1"/>
</dbReference>
<protein>
    <submittedName>
        <fullName evidence="7">Zinc-binding alcohol dehydrogenase</fullName>
    </submittedName>
</protein>
<dbReference type="Gene3D" id="3.90.180.10">
    <property type="entry name" value="Medium-chain alcohol dehydrogenases, catalytic domain"/>
    <property type="match status" value="1"/>
</dbReference>
<dbReference type="Pfam" id="PF08240">
    <property type="entry name" value="ADH_N"/>
    <property type="match status" value="1"/>
</dbReference>
<evidence type="ECO:0000256" key="5">
    <source>
        <dbReference type="ARBA" id="ARBA00022884"/>
    </source>
</evidence>
<dbReference type="GO" id="GO:0008270">
    <property type="term" value="F:zinc ion binding"/>
    <property type="evidence" value="ECO:0007669"/>
    <property type="project" value="InterPro"/>
</dbReference>
<keyword evidence="8" id="KW-1185">Reference proteome</keyword>
<sequence>MKALAVHEAGSLDNLKMTDMEKPEPGEHEVRIKVHAVGLNPVDYKLTQNGLPEWEYPHIPGLDVAGVVDETGEGVSEWKAGDEVYYHGSLARNGGYAEYTVSRQDVLAPLPTGLSFTEAAALPTAAFTAYQSLDRKVPLRKGQTILIQAGAGGVGGFAIQFAKLKGLEVITTCSPANTDHVTKLGADKVIDYNEENVLEEVHKYTEGRGVDIVMDMVGEKTTTEALDMLAFNGHLISVVSLPDLSEYEPKSLAPSIHEVALGFVYRTDDEQQIRDLGEIAKEVGELAAQKKIEPLLGKVVSMEEIPEALREIEEGHVRGKIVAQIAE</sequence>
<dbReference type="InterPro" id="IPR051603">
    <property type="entry name" value="Zinc-ADH_QOR/CCCR"/>
</dbReference>
<evidence type="ECO:0000256" key="3">
    <source>
        <dbReference type="ARBA" id="ARBA00022490"/>
    </source>
</evidence>
<dbReference type="GO" id="GO:0016491">
    <property type="term" value="F:oxidoreductase activity"/>
    <property type="evidence" value="ECO:0007669"/>
    <property type="project" value="InterPro"/>
</dbReference>
<dbReference type="Gene3D" id="3.40.50.720">
    <property type="entry name" value="NAD(P)-binding Rossmann-like Domain"/>
    <property type="match status" value="1"/>
</dbReference>
<evidence type="ECO:0000256" key="4">
    <source>
        <dbReference type="ARBA" id="ARBA00022857"/>
    </source>
</evidence>
<dbReference type="InterPro" id="IPR013154">
    <property type="entry name" value="ADH-like_N"/>
</dbReference>
<accession>A0A2W0HG07</accession>
<dbReference type="CDD" id="cd08271">
    <property type="entry name" value="MDR5"/>
    <property type="match status" value="1"/>
</dbReference>
<reference evidence="7 8" key="1">
    <citation type="submission" date="2017-10" db="EMBL/GenBank/DDBJ databases">
        <title>Bacillus sp. nov., a halophilic bacterium isolated from a Yangshapao Lake.</title>
        <authorList>
            <person name="Wang H."/>
        </authorList>
    </citation>
    <scope>NUCLEOTIDE SEQUENCE [LARGE SCALE GENOMIC DNA]</scope>
    <source>
        <strain evidence="7 8">YSP-3</strain>
    </source>
</reference>
<dbReference type="InterPro" id="IPR036291">
    <property type="entry name" value="NAD(P)-bd_dom_sf"/>
</dbReference>
<dbReference type="PANTHER" id="PTHR44154">
    <property type="entry name" value="QUINONE OXIDOREDUCTASE"/>
    <property type="match status" value="1"/>
</dbReference>
<dbReference type="EMBL" id="PDOF01000002">
    <property type="protein sequence ID" value="PYZ96315.1"/>
    <property type="molecule type" value="Genomic_DNA"/>
</dbReference>
<dbReference type="AlphaFoldDB" id="A0A2W0HG07"/>
<dbReference type="Pfam" id="PF13602">
    <property type="entry name" value="ADH_zinc_N_2"/>
    <property type="match status" value="1"/>
</dbReference>
<dbReference type="Proteomes" id="UP000248066">
    <property type="component" value="Unassembled WGS sequence"/>
</dbReference>
<name>A0A2W0HG07_9BACI</name>
<proteinExistence type="predicted"/>
<dbReference type="InterPro" id="IPR011032">
    <property type="entry name" value="GroES-like_sf"/>
</dbReference>
<keyword evidence="4" id="KW-0521">NADP</keyword>
<evidence type="ECO:0000256" key="1">
    <source>
        <dbReference type="ARBA" id="ARBA00004496"/>
    </source>
</evidence>
<dbReference type="GO" id="GO:0003723">
    <property type="term" value="F:RNA binding"/>
    <property type="evidence" value="ECO:0007669"/>
    <property type="project" value="UniProtKB-KW"/>
</dbReference>
<gene>
    <name evidence="7" type="ORF">CR205_11325</name>
</gene>
<evidence type="ECO:0000256" key="2">
    <source>
        <dbReference type="ARBA" id="ARBA00011881"/>
    </source>
</evidence>
<evidence type="ECO:0000313" key="7">
    <source>
        <dbReference type="EMBL" id="PYZ96315.1"/>
    </source>
</evidence>
<dbReference type="SUPFAM" id="SSF51735">
    <property type="entry name" value="NAD(P)-binding Rossmann-fold domains"/>
    <property type="match status" value="1"/>
</dbReference>
<dbReference type="InterPro" id="IPR020843">
    <property type="entry name" value="ER"/>
</dbReference>
<evidence type="ECO:0000259" key="6">
    <source>
        <dbReference type="SMART" id="SM00829"/>
    </source>
</evidence>
<dbReference type="OrthoDB" id="9792162at2"/>
<keyword evidence="5" id="KW-0694">RNA-binding</keyword>
<organism evidence="7 8">
    <name type="scientific">Alteribacter lacisalsi</name>
    <dbReference type="NCBI Taxonomy" id="2045244"/>
    <lineage>
        <taxon>Bacteria</taxon>
        <taxon>Bacillati</taxon>
        <taxon>Bacillota</taxon>
        <taxon>Bacilli</taxon>
        <taxon>Bacillales</taxon>
        <taxon>Bacillaceae</taxon>
        <taxon>Alteribacter</taxon>
    </lineage>
</organism>
<dbReference type="SUPFAM" id="SSF50129">
    <property type="entry name" value="GroES-like"/>
    <property type="match status" value="1"/>
</dbReference>
<comment type="subunit">
    <text evidence="2">Homotetramer.</text>
</comment>
<comment type="caution">
    <text evidence="7">The sequence shown here is derived from an EMBL/GenBank/DDBJ whole genome shotgun (WGS) entry which is preliminary data.</text>
</comment>
<comment type="subcellular location">
    <subcellularLocation>
        <location evidence="1">Cytoplasm</location>
    </subcellularLocation>
</comment>